<comment type="caution">
    <text evidence="2">The sequence shown here is derived from an EMBL/GenBank/DDBJ whole genome shotgun (WGS) entry which is preliminary data.</text>
</comment>
<evidence type="ECO:0000313" key="2">
    <source>
        <dbReference type="EMBL" id="GIL87913.1"/>
    </source>
</evidence>
<gene>
    <name evidence="2" type="ORF">Vretifemale_15959</name>
</gene>
<dbReference type="EMBL" id="BNCP01000042">
    <property type="protein sequence ID" value="GIL87913.1"/>
    <property type="molecule type" value="Genomic_DNA"/>
</dbReference>
<proteinExistence type="predicted"/>
<protein>
    <submittedName>
        <fullName evidence="2">Uncharacterized protein</fullName>
    </submittedName>
</protein>
<feature type="compositionally biased region" description="Gly residues" evidence="1">
    <location>
        <begin position="9"/>
        <end position="18"/>
    </location>
</feature>
<evidence type="ECO:0000313" key="3">
    <source>
        <dbReference type="Proteomes" id="UP000747110"/>
    </source>
</evidence>
<accession>A0A8J4FS26</accession>
<feature type="compositionally biased region" description="Basic and acidic residues" evidence="1">
    <location>
        <begin position="26"/>
        <end position="40"/>
    </location>
</feature>
<name>A0A8J4FS26_9CHLO</name>
<evidence type="ECO:0000256" key="1">
    <source>
        <dbReference type="SAM" id="MobiDB-lite"/>
    </source>
</evidence>
<keyword evidence="3" id="KW-1185">Reference proteome</keyword>
<feature type="region of interest" description="Disordered" evidence="1">
    <location>
        <begin position="1"/>
        <end position="41"/>
    </location>
</feature>
<organism evidence="2 3">
    <name type="scientific">Volvox reticuliferus</name>
    <dbReference type="NCBI Taxonomy" id="1737510"/>
    <lineage>
        <taxon>Eukaryota</taxon>
        <taxon>Viridiplantae</taxon>
        <taxon>Chlorophyta</taxon>
        <taxon>core chlorophytes</taxon>
        <taxon>Chlorophyceae</taxon>
        <taxon>CS clade</taxon>
        <taxon>Chlamydomonadales</taxon>
        <taxon>Volvocaceae</taxon>
        <taxon>Volvox</taxon>
    </lineage>
</organism>
<reference evidence="2" key="1">
    <citation type="journal article" date="2021" name="Proc. Natl. Acad. Sci. U.S.A.">
        <title>Three genomes in the algal genus Volvox reveal the fate of a haploid sex-determining region after a transition to homothallism.</title>
        <authorList>
            <person name="Yamamoto K."/>
            <person name="Hamaji T."/>
            <person name="Kawai-Toyooka H."/>
            <person name="Matsuzaki R."/>
            <person name="Takahashi F."/>
            <person name="Nishimura Y."/>
            <person name="Kawachi M."/>
            <person name="Noguchi H."/>
            <person name="Minakuchi Y."/>
            <person name="Umen J.G."/>
            <person name="Toyoda A."/>
            <person name="Nozaki H."/>
        </authorList>
    </citation>
    <scope>NUCLEOTIDE SEQUENCE</scope>
    <source>
        <strain evidence="2">NIES-3786</strain>
    </source>
</reference>
<dbReference type="AlphaFoldDB" id="A0A8J4FS26"/>
<dbReference type="Proteomes" id="UP000747110">
    <property type="component" value="Unassembled WGS sequence"/>
</dbReference>
<feature type="non-terminal residue" evidence="2">
    <location>
        <position position="1"/>
    </location>
</feature>
<sequence length="113" mass="11279">MRQSAADGAAGGGGGGGQKDANMAADEGRSVRHDGIARNDDDNDAAAAAAASTGPYMLKVLTCRQLNGTLAIRAAFPRQLDAAVASGQPQEVVLLYQKGSDGGGSVHRSSPGV</sequence>